<comment type="caution">
    <text evidence="1">The sequence shown here is derived from an EMBL/GenBank/DDBJ whole genome shotgun (WGS) entry which is preliminary data.</text>
</comment>
<accession>A0ABR6E8U0</accession>
<reference evidence="1 2" key="1">
    <citation type="submission" date="2020-07" db="EMBL/GenBank/DDBJ databases">
        <title>Description of Limosilactobacillus balticus sp. nov., Limosilactobacillus agrestis sp. nov., Limosilactobacillus albertensis sp. nov., Limosilactobacillus rudii sp. nov., Limosilactobacillus fastidiosus sp. nov., five novel Limosilactobacillus species isolated from the vertebrate gastrointestinal tract, and proposal of 6 subspecies of Limosilactobacillus reuteri adapted to the gastrointestinal tract of specific vertebrate hosts.</title>
        <authorList>
            <person name="Li F."/>
            <person name="Cheng C."/>
            <person name="Zheng J."/>
            <person name="Quevedo R.M."/>
            <person name="Li J."/>
            <person name="Roos S."/>
            <person name="Gaenzle M.G."/>
            <person name="Walter J."/>
        </authorList>
    </citation>
    <scope>NUCLEOTIDE SEQUENCE [LARGE SCALE GENOMIC DNA]</scope>
    <source>
        <strain evidence="1 2">WF-MO7-1</strain>
    </source>
</reference>
<evidence type="ECO:0008006" key="3">
    <source>
        <dbReference type="Google" id="ProtNLM"/>
    </source>
</evidence>
<dbReference type="Proteomes" id="UP000544052">
    <property type="component" value="Unassembled WGS sequence"/>
</dbReference>
<proteinExistence type="predicted"/>
<protein>
    <recommendedName>
        <fullName evidence="3">Phage protein</fullName>
    </recommendedName>
</protein>
<sequence length="60" mass="6896">MTFNEAVKCYENNTMVKEDGMVYYVIEINRMKETVKIKTATGNPFFAMARETLPSKLVKA</sequence>
<evidence type="ECO:0000313" key="2">
    <source>
        <dbReference type="Proteomes" id="UP000544052"/>
    </source>
</evidence>
<name>A0ABR6E8U0_9LACO</name>
<organism evidence="1 2">
    <name type="scientific">Limosilactobacillus fastidiosus</name>
    <dbReference type="NCBI Taxonomy" id="2759855"/>
    <lineage>
        <taxon>Bacteria</taxon>
        <taxon>Bacillati</taxon>
        <taxon>Bacillota</taxon>
        <taxon>Bacilli</taxon>
        <taxon>Lactobacillales</taxon>
        <taxon>Lactobacillaceae</taxon>
        <taxon>Limosilactobacillus</taxon>
    </lineage>
</organism>
<evidence type="ECO:0000313" key="1">
    <source>
        <dbReference type="EMBL" id="MBB1063615.1"/>
    </source>
</evidence>
<keyword evidence="2" id="KW-1185">Reference proteome</keyword>
<dbReference type="RefSeq" id="WP_182583240.1">
    <property type="nucleotide sequence ID" value="NZ_JACIUZ010000044.1"/>
</dbReference>
<gene>
    <name evidence="1" type="ORF">H5R64_07590</name>
</gene>
<dbReference type="EMBL" id="JACIUZ010000044">
    <property type="protein sequence ID" value="MBB1063615.1"/>
    <property type="molecule type" value="Genomic_DNA"/>
</dbReference>